<dbReference type="PROSITE" id="PS51257">
    <property type="entry name" value="PROKAR_LIPOPROTEIN"/>
    <property type="match status" value="1"/>
</dbReference>
<protein>
    <recommendedName>
        <fullName evidence="4">Lipoprotein</fullName>
    </recommendedName>
</protein>
<dbReference type="OrthoDB" id="3784033at2"/>
<comment type="caution">
    <text evidence="2">The sequence shown here is derived from an EMBL/GenBank/DDBJ whole genome shotgun (WGS) entry which is preliminary data.</text>
</comment>
<name>A0A4Q7LYA4_9MICO</name>
<evidence type="ECO:0000256" key="1">
    <source>
        <dbReference type="SAM" id="SignalP"/>
    </source>
</evidence>
<dbReference type="Proteomes" id="UP000293519">
    <property type="component" value="Unassembled WGS sequence"/>
</dbReference>
<organism evidence="2 3">
    <name type="scientific">Microcella putealis</name>
    <dbReference type="NCBI Taxonomy" id="337005"/>
    <lineage>
        <taxon>Bacteria</taxon>
        <taxon>Bacillati</taxon>
        <taxon>Actinomycetota</taxon>
        <taxon>Actinomycetes</taxon>
        <taxon>Micrococcales</taxon>
        <taxon>Microbacteriaceae</taxon>
        <taxon>Microcella</taxon>
    </lineage>
</organism>
<evidence type="ECO:0000313" key="3">
    <source>
        <dbReference type="Proteomes" id="UP000293519"/>
    </source>
</evidence>
<dbReference type="AlphaFoldDB" id="A0A4Q7LYA4"/>
<sequence length="322" mass="32489">MAGRSTTLRQALATSVVAATLLLVACTPEAPEAPETPDDLTAETYRSRFDAAAGGMQLSVTNGGDVAIVVTRTSVTSPGLSGATESEREVEIPPGLTRDIPVALPSPACDGAPELDSVSASLTVRADTETTSPEASPASVTIVANDRLGQFAEWWRASCFAEAIAERATLAIRYLGDGAAGTAPPDTVALELVAEPRTPRGDAGAGTVALTGISGTILLGMLDDAGAPVTSRPLEVVIDAGGENPAAIRLTTVPARCDPHAIAEDKQGTLFRVDATIAAPNSGAGAADTPSSGTVTVAADNATRDALYDAITRVCAARVGTG</sequence>
<feature type="chain" id="PRO_5038939088" description="Lipoprotein" evidence="1">
    <location>
        <begin position="31"/>
        <end position="322"/>
    </location>
</feature>
<proteinExistence type="predicted"/>
<gene>
    <name evidence="2" type="ORF">EV141_0426</name>
</gene>
<keyword evidence="3" id="KW-1185">Reference proteome</keyword>
<evidence type="ECO:0008006" key="4">
    <source>
        <dbReference type="Google" id="ProtNLM"/>
    </source>
</evidence>
<dbReference type="RefSeq" id="WP_130484316.1">
    <property type="nucleotide sequence ID" value="NZ_SGWW01000001.1"/>
</dbReference>
<reference evidence="2 3" key="1">
    <citation type="journal article" date="2015" name="Stand. Genomic Sci.">
        <title>Genomic Encyclopedia of Bacterial and Archaeal Type Strains, Phase III: the genomes of soil and plant-associated and newly described type strains.</title>
        <authorList>
            <person name="Whitman W.B."/>
            <person name="Woyke T."/>
            <person name="Klenk H.P."/>
            <person name="Zhou Y."/>
            <person name="Lilburn T.G."/>
            <person name="Beck B.J."/>
            <person name="De Vos P."/>
            <person name="Vandamme P."/>
            <person name="Eisen J.A."/>
            <person name="Garrity G."/>
            <person name="Hugenholtz P."/>
            <person name="Kyrpides N.C."/>
        </authorList>
    </citation>
    <scope>NUCLEOTIDE SEQUENCE [LARGE SCALE GENOMIC DNA]</scope>
    <source>
        <strain evidence="2 3">CV2</strain>
    </source>
</reference>
<feature type="signal peptide" evidence="1">
    <location>
        <begin position="1"/>
        <end position="30"/>
    </location>
</feature>
<accession>A0A4Q7LYA4</accession>
<evidence type="ECO:0000313" key="2">
    <source>
        <dbReference type="EMBL" id="RZS59208.1"/>
    </source>
</evidence>
<dbReference type="EMBL" id="SGWW01000001">
    <property type="protein sequence ID" value="RZS59208.1"/>
    <property type="molecule type" value="Genomic_DNA"/>
</dbReference>
<keyword evidence="1" id="KW-0732">Signal</keyword>